<dbReference type="Pfam" id="PF01557">
    <property type="entry name" value="FAA_hydrolase"/>
    <property type="match status" value="1"/>
</dbReference>
<evidence type="ECO:0000259" key="3">
    <source>
        <dbReference type="Pfam" id="PF01557"/>
    </source>
</evidence>
<evidence type="ECO:0000256" key="2">
    <source>
        <dbReference type="ARBA" id="ARBA00022723"/>
    </source>
</evidence>
<dbReference type="Gene3D" id="3.90.850.10">
    <property type="entry name" value="Fumarylacetoacetase-like, C-terminal domain"/>
    <property type="match status" value="1"/>
</dbReference>
<dbReference type="InterPro" id="IPR036663">
    <property type="entry name" value="Fumarylacetoacetase_C_sf"/>
</dbReference>
<dbReference type="AlphaFoldDB" id="A0A1H3YT25"/>
<dbReference type="GO" id="GO:0019752">
    <property type="term" value="P:carboxylic acid metabolic process"/>
    <property type="evidence" value="ECO:0007669"/>
    <property type="project" value="UniProtKB-ARBA"/>
</dbReference>
<accession>A0A1H3YT25</accession>
<organism evidence="5 6">
    <name type="scientific">Thalassobacillus cyri</name>
    <dbReference type="NCBI Taxonomy" id="571932"/>
    <lineage>
        <taxon>Bacteria</taxon>
        <taxon>Bacillati</taxon>
        <taxon>Bacillota</taxon>
        <taxon>Bacilli</taxon>
        <taxon>Bacillales</taxon>
        <taxon>Bacillaceae</taxon>
        <taxon>Thalassobacillus</taxon>
    </lineage>
</organism>
<dbReference type="InterPro" id="IPR051121">
    <property type="entry name" value="FAH"/>
</dbReference>
<dbReference type="GO" id="GO:0046872">
    <property type="term" value="F:metal ion binding"/>
    <property type="evidence" value="ECO:0007669"/>
    <property type="project" value="UniProtKB-KW"/>
</dbReference>
<reference evidence="5 6" key="1">
    <citation type="submission" date="2016-10" db="EMBL/GenBank/DDBJ databases">
        <authorList>
            <person name="de Groot N.N."/>
        </authorList>
    </citation>
    <scope>NUCLEOTIDE SEQUENCE [LARGE SCALE GENOMIC DNA]</scope>
    <source>
        <strain evidence="5 6">CCM7597</strain>
    </source>
</reference>
<protein>
    <submittedName>
        <fullName evidence="5">2-keto-4-pentenoate hydratase/2-oxohepta-3-ene-1,7-dioic acid hydratase (Catechol pathway)</fullName>
    </submittedName>
</protein>
<dbReference type="Pfam" id="PF10370">
    <property type="entry name" value="Rv2993c-like_N"/>
    <property type="match status" value="1"/>
</dbReference>
<evidence type="ECO:0000313" key="6">
    <source>
        <dbReference type="Proteomes" id="UP000198584"/>
    </source>
</evidence>
<dbReference type="SUPFAM" id="SSF56529">
    <property type="entry name" value="FAH"/>
    <property type="match status" value="1"/>
</dbReference>
<dbReference type="Gene3D" id="2.30.30.370">
    <property type="entry name" value="FAH"/>
    <property type="match status" value="1"/>
</dbReference>
<dbReference type="PANTHER" id="PTHR42796:SF4">
    <property type="entry name" value="FUMARYLACETOACETATE HYDROLASE DOMAIN-CONTAINING PROTEIN 2A"/>
    <property type="match status" value="1"/>
</dbReference>
<proteinExistence type="inferred from homology"/>
<name>A0A1H3YT25_9BACI</name>
<evidence type="ECO:0000256" key="1">
    <source>
        <dbReference type="ARBA" id="ARBA00010211"/>
    </source>
</evidence>
<dbReference type="RefSeq" id="WP_093042749.1">
    <property type="nucleotide sequence ID" value="NZ_FNQR01000003.1"/>
</dbReference>
<dbReference type="InterPro" id="IPR011234">
    <property type="entry name" value="Fumarylacetoacetase-like_C"/>
</dbReference>
<comment type="similarity">
    <text evidence="1">Belongs to the FAH family.</text>
</comment>
<feature type="domain" description="Fumarylacetoacetase-like C-terminal" evidence="3">
    <location>
        <begin position="55"/>
        <end position="248"/>
    </location>
</feature>
<dbReference type="STRING" id="571932.SAMN05421743_1035"/>
<gene>
    <name evidence="5" type="ORF">SAMN05421743_1035</name>
</gene>
<dbReference type="EMBL" id="FNQR01000003">
    <property type="protein sequence ID" value="SEA14174.1"/>
    <property type="molecule type" value="Genomic_DNA"/>
</dbReference>
<dbReference type="FunFam" id="3.90.850.10:FF:000002">
    <property type="entry name" value="2-hydroxyhepta-2,4-diene-1,7-dioate isomerase"/>
    <property type="match status" value="1"/>
</dbReference>
<feature type="domain" description="Rv2993c-like N-terminal" evidence="4">
    <location>
        <begin position="1"/>
        <end position="50"/>
    </location>
</feature>
<keyword evidence="2" id="KW-0479">Metal-binding</keyword>
<evidence type="ECO:0000313" key="5">
    <source>
        <dbReference type="EMBL" id="SEA14174.1"/>
    </source>
</evidence>
<dbReference type="Proteomes" id="UP000198584">
    <property type="component" value="Unassembled WGS sequence"/>
</dbReference>
<dbReference type="OrthoDB" id="9805307at2"/>
<evidence type="ECO:0000259" key="4">
    <source>
        <dbReference type="Pfam" id="PF10370"/>
    </source>
</evidence>
<dbReference type="InterPro" id="IPR018833">
    <property type="entry name" value="Rv2993c-like_N"/>
</dbReference>
<dbReference type="GO" id="GO:0016853">
    <property type="term" value="F:isomerase activity"/>
    <property type="evidence" value="ECO:0007669"/>
    <property type="project" value="UniProtKB-ARBA"/>
</dbReference>
<keyword evidence="6" id="KW-1185">Reference proteome</keyword>
<dbReference type="PANTHER" id="PTHR42796">
    <property type="entry name" value="FUMARYLACETOACETATE HYDROLASE DOMAIN-CONTAINING PROTEIN 2A-RELATED"/>
    <property type="match status" value="1"/>
</dbReference>
<sequence length="258" mass="28543">MKFARFTHNGNIRAGVVTDNGIHIITGDMLTDWEYTDEIVQEEEVELLAPVTPGKVIGIGANYVKSKEELPEQIPDLPVFFFKPSSSVIGPEEDIQIPDLIDEVKFESELAVIIGKEMKDVSKENVLDYVFGYTVGNDVTAPQFFHDDGHWTVGKSFDTFTPLGPYIETELDPYQIHVKADINGEEKQNSPTNLMIVPLVEMVSYLSKVMTLKPGDCILTGSPLGAYLIKADDVVECKIDEIGTLKNKTVKTSVSVST</sequence>